<dbReference type="PANTHER" id="PTHR43804:SF7">
    <property type="entry name" value="LD18447P"/>
    <property type="match status" value="1"/>
</dbReference>
<protein>
    <submittedName>
        <fullName evidence="6">Predicted protein</fullName>
    </submittedName>
</protein>
<dbReference type="Proteomes" id="UP000001876">
    <property type="component" value="Unassembled WGS sequence"/>
</dbReference>
<dbReference type="InterPro" id="IPR005139">
    <property type="entry name" value="PCRF"/>
</dbReference>
<dbReference type="GeneID" id="9688188"/>
<evidence type="ECO:0000313" key="6">
    <source>
        <dbReference type="EMBL" id="EEH52897.1"/>
    </source>
</evidence>
<gene>
    <name evidence="6" type="ORF">MICPUCDRAFT_3662</name>
</gene>
<evidence type="ECO:0000313" key="7">
    <source>
        <dbReference type="Proteomes" id="UP000001876"/>
    </source>
</evidence>
<evidence type="ECO:0000256" key="2">
    <source>
        <dbReference type="ARBA" id="ARBA00022481"/>
    </source>
</evidence>
<dbReference type="Gene3D" id="6.10.140.1950">
    <property type="match status" value="1"/>
</dbReference>
<dbReference type="Gene3D" id="3.30.160.20">
    <property type="match status" value="1"/>
</dbReference>
<dbReference type="GO" id="GO:0003747">
    <property type="term" value="F:translation release factor activity"/>
    <property type="evidence" value="ECO:0007669"/>
    <property type="project" value="InterPro"/>
</dbReference>
<dbReference type="RefSeq" id="XP_003062958.1">
    <property type="nucleotide sequence ID" value="XM_003062912.1"/>
</dbReference>
<accession>C1N492</accession>
<feature type="non-terminal residue" evidence="6">
    <location>
        <position position="294"/>
    </location>
</feature>
<proteinExistence type="inferred from homology"/>
<dbReference type="InterPro" id="IPR050057">
    <property type="entry name" value="Prokaryotic/Mito_RF"/>
</dbReference>
<dbReference type="AlphaFoldDB" id="C1N492"/>
<dbReference type="FunFam" id="3.30.160.20:FF:000004">
    <property type="entry name" value="Peptide chain release factor 1"/>
    <property type="match status" value="1"/>
</dbReference>
<dbReference type="Pfam" id="PF03462">
    <property type="entry name" value="PCRF"/>
    <property type="match status" value="1"/>
</dbReference>
<dbReference type="SMART" id="SM00937">
    <property type="entry name" value="PCRF"/>
    <property type="match status" value="1"/>
</dbReference>
<dbReference type="STRING" id="564608.C1N492"/>
<feature type="domain" description="Prokaryotic-type class I peptide chain release factors" evidence="5">
    <location>
        <begin position="164"/>
        <end position="180"/>
    </location>
</feature>
<comment type="similarity">
    <text evidence="1">Belongs to the prokaryotic/mitochondrial release factor family.</text>
</comment>
<dbReference type="PROSITE" id="PS00745">
    <property type="entry name" value="RF_PROK_I"/>
    <property type="match status" value="1"/>
</dbReference>
<dbReference type="eggNOG" id="KOG2726">
    <property type="taxonomic scope" value="Eukaryota"/>
</dbReference>
<keyword evidence="7" id="KW-1185">Reference proteome</keyword>
<dbReference type="OrthoDB" id="2019491at2759"/>
<keyword evidence="3" id="KW-0648">Protein biosynthesis</keyword>
<dbReference type="InterPro" id="IPR000352">
    <property type="entry name" value="Pep_chain_release_fac_I"/>
</dbReference>
<evidence type="ECO:0000256" key="4">
    <source>
        <dbReference type="SAM" id="MobiDB-lite"/>
    </source>
</evidence>
<dbReference type="KEGG" id="mpp:MICPUCDRAFT_3662"/>
<dbReference type="PANTHER" id="PTHR43804">
    <property type="entry name" value="LD18447P"/>
    <property type="match status" value="1"/>
</dbReference>
<feature type="region of interest" description="Disordered" evidence="4">
    <location>
        <begin position="1"/>
        <end position="20"/>
    </location>
</feature>
<keyword evidence="2" id="KW-0488">Methylation</keyword>
<dbReference type="InterPro" id="IPR045853">
    <property type="entry name" value="Pep_chain_release_fac_I_sf"/>
</dbReference>
<evidence type="ECO:0000259" key="5">
    <source>
        <dbReference type="PROSITE" id="PS00745"/>
    </source>
</evidence>
<sequence length="294" mass="32458">SSSASDDELASMASEEHDALASTVPALEEKLAHLLLPSDDADDGGAILEIRAGAGGDEAARFAANLARMYDMFARRRGWTFERMTATTTDEGGYKDVTFNVSGDDVYGTLKYESGVHRRVRRVQRVSGDEGKVHTSTASVAVMPHAEEVELDLRDEDVRIDTMRASGAGGQHVNTTNSAVRLTHVPSGTVVVMMDERSQHKNKEKAFKILRARIYEGLRAEAHRERADQRKSLIGSGDRSERVRTYNYKDGRVKDHRVNAQVNDLEGLLNGGDALSDIVDALRTEEKRRALLEF</sequence>
<evidence type="ECO:0000256" key="3">
    <source>
        <dbReference type="ARBA" id="ARBA00022917"/>
    </source>
</evidence>
<dbReference type="OMA" id="LNKKIAM"/>
<evidence type="ECO:0000256" key="1">
    <source>
        <dbReference type="ARBA" id="ARBA00010835"/>
    </source>
</evidence>
<dbReference type="EMBL" id="GG663747">
    <property type="protein sequence ID" value="EEH52897.1"/>
    <property type="molecule type" value="Genomic_DNA"/>
</dbReference>
<name>C1N492_MICPC</name>
<dbReference type="GO" id="GO:0005737">
    <property type="term" value="C:cytoplasm"/>
    <property type="evidence" value="ECO:0007669"/>
    <property type="project" value="UniProtKB-ARBA"/>
</dbReference>
<dbReference type="Gene3D" id="3.30.70.1660">
    <property type="match status" value="2"/>
</dbReference>
<dbReference type="Pfam" id="PF00472">
    <property type="entry name" value="RF-1"/>
    <property type="match status" value="1"/>
</dbReference>
<feature type="non-terminal residue" evidence="6">
    <location>
        <position position="1"/>
    </location>
</feature>
<dbReference type="SUPFAM" id="SSF75620">
    <property type="entry name" value="Release factor"/>
    <property type="match status" value="1"/>
</dbReference>
<organism evidence="7">
    <name type="scientific">Micromonas pusilla (strain CCMP1545)</name>
    <name type="common">Picoplanktonic green alga</name>
    <dbReference type="NCBI Taxonomy" id="564608"/>
    <lineage>
        <taxon>Eukaryota</taxon>
        <taxon>Viridiplantae</taxon>
        <taxon>Chlorophyta</taxon>
        <taxon>Mamiellophyceae</taxon>
        <taxon>Mamiellales</taxon>
        <taxon>Mamiellaceae</taxon>
        <taxon>Micromonas</taxon>
    </lineage>
</organism>
<reference evidence="6 7" key="1">
    <citation type="journal article" date="2009" name="Science">
        <title>Green evolution and dynamic adaptations revealed by genomes of the marine picoeukaryotes Micromonas.</title>
        <authorList>
            <person name="Worden A.Z."/>
            <person name="Lee J.H."/>
            <person name="Mock T."/>
            <person name="Rouze P."/>
            <person name="Simmons M.P."/>
            <person name="Aerts A.L."/>
            <person name="Allen A.E."/>
            <person name="Cuvelier M.L."/>
            <person name="Derelle E."/>
            <person name="Everett M.V."/>
            <person name="Foulon E."/>
            <person name="Grimwood J."/>
            <person name="Gundlach H."/>
            <person name="Henrissat B."/>
            <person name="Napoli C."/>
            <person name="McDonald S.M."/>
            <person name="Parker M.S."/>
            <person name="Rombauts S."/>
            <person name="Salamov A."/>
            <person name="Von Dassow P."/>
            <person name="Badger J.H."/>
            <person name="Coutinho P.M."/>
            <person name="Demir E."/>
            <person name="Dubchak I."/>
            <person name="Gentemann C."/>
            <person name="Eikrem W."/>
            <person name="Gready J.E."/>
            <person name="John U."/>
            <person name="Lanier W."/>
            <person name="Lindquist E.A."/>
            <person name="Lucas S."/>
            <person name="Mayer K.F."/>
            <person name="Moreau H."/>
            <person name="Not F."/>
            <person name="Otillar R."/>
            <person name="Panaud O."/>
            <person name="Pangilinan J."/>
            <person name="Paulsen I."/>
            <person name="Piegu B."/>
            <person name="Poliakov A."/>
            <person name="Robbens S."/>
            <person name="Schmutz J."/>
            <person name="Toulza E."/>
            <person name="Wyss T."/>
            <person name="Zelensky A."/>
            <person name="Zhou K."/>
            <person name="Armbrust E.V."/>
            <person name="Bhattacharya D."/>
            <person name="Goodenough U.W."/>
            <person name="Van de Peer Y."/>
            <person name="Grigoriev I.V."/>
        </authorList>
    </citation>
    <scope>NUCLEOTIDE SEQUENCE [LARGE SCALE GENOMIC DNA]</scope>
    <source>
        <strain evidence="6 7">CCMP1545</strain>
    </source>
</reference>